<feature type="domain" description="Major facilitator superfamily (MFS) profile" evidence="7">
    <location>
        <begin position="12"/>
        <end position="504"/>
    </location>
</feature>
<dbReference type="InterPro" id="IPR011701">
    <property type="entry name" value="MFS"/>
</dbReference>
<evidence type="ECO:0000256" key="2">
    <source>
        <dbReference type="ARBA" id="ARBA00022448"/>
    </source>
</evidence>
<sequence>MQADNSPNKWLALVGLSLLSFTAFLDYTIVATALPFIQKDLNATVLQLQWVMNIYGMILCMFMIAAGQAGDLFGRKTIYFTGFILFGIAALGAGGASSIEWLISFRAIQGFAAAIIFTVGVALLPQAFPAQEQTRAIGIFSAFNGAGLAVGPFLGGLLITFLSWRWVFWINIPLIVFGLLLCMPHLKPSPRPDYKIKIDWLGLLLLIVGLGSLVYGIIFGEQTGWDHSLTWTFIGTGVVALLLLIAVENRVAQPLLDFSLFRNSHATLAMLVCSAAGFITFVFMFFDPLYLEIIRKQGAFMVGIILLSVPAIQVIISLLFEKLVKKTGVFNLILYALLAALLAAICHVLFTSSINMLFVIFALMLMGYTWGIANVGSISAIAQSVKPEKLGGAIGTVFTFWNISGSIFLALTSVIFHWRESDALFTGLAKANVAMTPEQQQQIQGLISDPQHAQVVITQYFSGKAGDIYQLFESSFMAGFHAVAWFAIVIMVIIFLAGLALSKK</sequence>
<feature type="transmembrane region" description="Helical" evidence="6">
    <location>
        <begin position="198"/>
        <end position="218"/>
    </location>
</feature>
<evidence type="ECO:0000256" key="5">
    <source>
        <dbReference type="ARBA" id="ARBA00023136"/>
    </source>
</evidence>
<evidence type="ECO:0000256" key="3">
    <source>
        <dbReference type="ARBA" id="ARBA00022692"/>
    </source>
</evidence>
<feature type="transmembrane region" description="Helical" evidence="6">
    <location>
        <begin position="166"/>
        <end position="186"/>
    </location>
</feature>
<reference evidence="8 9" key="1">
    <citation type="submission" date="2018-07" db="EMBL/GenBank/DDBJ databases">
        <title>Genomic Encyclopedia of Type Strains, Phase IV (KMG-IV): sequencing the most valuable type-strain genomes for metagenomic binning, comparative biology and taxonomic classification.</title>
        <authorList>
            <person name="Goeker M."/>
        </authorList>
    </citation>
    <scope>NUCLEOTIDE SEQUENCE [LARGE SCALE GENOMIC DNA]</scope>
    <source>
        <strain evidence="8 9">DSM 16500</strain>
    </source>
</reference>
<dbReference type="CDD" id="cd17321">
    <property type="entry name" value="MFS_MMR_MDR_like"/>
    <property type="match status" value="1"/>
</dbReference>
<evidence type="ECO:0000256" key="1">
    <source>
        <dbReference type="ARBA" id="ARBA00004141"/>
    </source>
</evidence>
<dbReference type="Proteomes" id="UP000254720">
    <property type="component" value="Unassembled WGS sequence"/>
</dbReference>
<dbReference type="OrthoDB" id="9812221at2"/>
<dbReference type="SUPFAM" id="SSF103473">
    <property type="entry name" value="MFS general substrate transporter"/>
    <property type="match status" value="2"/>
</dbReference>
<keyword evidence="5 6" id="KW-0472">Membrane</keyword>
<feature type="transmembrane region" description="Helical" evidence="6">
    <location>
        <begin position="482"/>
        <end position="501"/>
    </location>
</feature>
<feature type="transmembrane region" description="Helical" evidence="6">
    <location>
        <begin position="298"/>
        <end position="320"/>
    </location>
</feature>
<dbReference type="PROSITE" id="PS50850">
    <property type="entry name" value="MFS"/>
    <property type="match status" value="1"/>
</dbReference>
<feature type="transmembrane region" description="Helical" evidence="6">
    <location>
        <begin position="103"/>
        <end position="124"/>
    </location>
</feature>
<feature type="transmembrane region" description="Helical" evidence="6">
    <location>
        <begin position="332"/>
        <end position="350"/>
    </location>
</feature>
<dbReference type="AlphaFoldDB" id="A0A370GFU2"/>
<accession>A0A370GFU2</accession>
<feature type="transmembrane region" description="Helical" evidence="6">
    <location>
        <begin position="12"/>
        <end position="36"/>
    </location>
</feature>
<evidence type="ECO:0000313" key="8">
    <source>
        <dbReference type="EMBL" id="RDI42076.1"/>
    </source>
</evidence>
<proteinExistence type="predicted"/>
<dbReference type="PANTHER" id="PTHR42718">
    <property type="entry name" value="MAJOR FACILITATOR SUPERFAMILY MULTIDRUG TRANSPORTER MFSC"/>
    <property type="match status" value="1"/>
</dbReference>
<evidence type="ECO:0000259" key="7">
    <source>
        <dbReference type="PROSITE" id="PS50850"/>
    </source>
</evidence>
<dbReference type="InterPro" id="IPR020846">
    <property type="entry name" value="MFS_dom"/>
</dbReference>
<feature type="transmembrane region" description="Helical" evidence="6">
    <location>
        <begin position="268"/>
        <end position="286"/>
    </location>
</feature>
<feature type="transmembrane region" description="Helical" evidence="6">
    <location>
        <begin position="393"/>
        <end position="418"/>
    </location>
</feature>
<evidence type="ECO:0000256" key="6">
    <source>
        <dbReference type="SAM" id="Phobius"/>
    </source>
</evidence>
<feature type="transmembrane region" description="Helical" evidence="6">
    <location>
        <begin position="48"/>
        <end position="66"/>
    </location>
</feature>
<dbReference type="GO" id="GO:0022857">
    <property type="term" value="F:transmembrane transporter activity"/>
    <property type="evidence" value="ECO:0007669"/>
    <property type="project" value="InterPro"/>
</dbReference>
<keyword evidence="9" id="KW-1185">Reference proteome</keyword>
<comment type="caution">
    <text evidence="8">The sequence shown here is derived from an EMBL/GenBank/DDBJ whole genome shotgun (WGS) entry which is preliminary data.</text>
</comment>
<feature type="transmembrane region" description="Helical" evidence="6">
    <location>
        <begin position="356"/>
        <end position="381"/>
    </location>
</feature>
<organism evidence="8 9">
    <name type="scientific">Aquicella lusitana</name>
    <dbReference type="NCBI Taxonomy" id="254246"/>
    <lineage>
        <taxon>Bacteria</taxon>
        <taxon>Pseudomonadati</taxon>
        <taxon>Pseudomonadota</taxon>
        <taxon>Gammaproteobacteria</taxon>
        <taxon>Legionellales</taxon>
        <taxon>Coxiellaceae</taxon>
        <taxon>Aquicella</taxon>
    </lineage>
</organism>
<dbReference type="Pfam" id="PF07690">
    <property type="entry name" value="MFS_1"/>
    <property type="match status" value="1"/>
</dbReference>
<protein>
    <submittedName>
        <fullName evidence="8">EmrB/QacA subfamily drug resistance transporter</fullName>
    </submittedName>
</protein>
<dbReference type="InterPro" id="IPR036259">
    <property type="entry name" value="MFS_trans_sf"/>
</dbReference>
<dbReference type="Gene3D" id="1.20.1250.20">
    <property type="entry name" value="MFS general substrate transporter like domains"/>
    <property type="match status" value="1"/>
</dbReference>
<evidence type="ECO:0000313" key="9">
    <source>
        <dbReference type="Proteomes" id="UP000254720"/>
    </source>
</evidence>
<feature type="transmembrane region" description="Helical" evidence="6">
    <location>
        <begin position="136"/>
        <end position="160"/>
    </location>
</feature>
<name>A0A370GFU2_9COXI</name>
<dbReference type="PANTHER" id="PTHR42718:SF9">
    <property type="entry name" value="MAJOR FACILITATOR SUPERFAMILY MULTIDRUG TRANSPORTER MFSC"/>
    <property type="match status" value="1"/>
</dbReference>
<keyword evidence="3 6" id="KW-0812">Transmembrane</keyword>
<feature type="transmembrane region" description="Helical" evidence="6">
    <location>
        <begin position="230"/>
        <end position="247"/>
    </location>
</feature>
<keyword evidence="2" id="KW-0813">Transport</keyword>
<dbReference type="Gene3D" id="1.20.1720.10">
    <property type="entry name" value="Multidrug resistance protein D"/>
    <property type="match status" value="1"/>
</dbReference>
<dbReference type="RefSeq" id="WP_114834755.1">
    <property type="nucleotide sequence ID" value="NZ_LR699115.1"/>
</dbReference>
<feature type="transmembrane region" description="Helical" evidence="6">
    <location>
        <begin position="78"/>
        <end position="97"/>
    </location>
</feature>
<comment type="subcellular location">
    <subcellularLocation>
        <location evidence="1">Membrane</location>
        <topology evidence="1">Multi-pass membrane protein</topology>
    </subcellularLocation>
</comment>
<evidence type="ECO:0000256" key="4">
    <source>
        <dbReference type="ARBA" id="ARBA00022989"/>
    </source>
</evidence>
<gene>
    <name evidence="8" type="ORF">C8D86_11630</name>
</gene>
<dbReference type="GO" id="GO:0016020">
    <property type="term" value="C:membrane"/>
    <property type="evidence" value="ECO:0007669"/>
    <property type="project" value="UniProtKB-SubCell"/>
</dbReference>
<keyword evidence="4 6" id="KW-1133">Transmembrane helix</keyword>
<dbReference type="EMBL" id="QQAX01000016">
    <property type="protein sequence ID" value="RDI42076.1"/>
    <property type="molecule type" value="Genomic_DNA"/>
</dbReference>